<feature type="compositionally biased region" description="Polar residues" evidence="1">
    <location>
        <begin position="711"/>
        <end position="728"/>
    </location>
</feature>
<feature type="region of interest" description="Disordered" evidence="1">
    <location>
        <begin position="1438"/>
        <end position="1474"/>
    </location>
</feature>
<feature type="region of interest" description="Disordered" evidence="1">
    <location>
        <begin position="920"/>
        <end position="993"/>
    </location>
</feature>
<feature type="compositionally biased region" description="Basic and acidic residues" evidence="1">
    <location>
        <begin position="1456"/>
        <end position="1472"/>
    </location>
</feature>
<feature type="compositionally biased region" description="Polar residues" evidence="1">
    <location>
        <begin position="974"/>
        <end position="984"/>
    </location>
</feature>
<feature type="domain" description="PH" evidence="2">
    <location>
        <begin position="241"/>
        <end position="339"/>
    </location>
</feature>
<feature type="domain" description="PH" evidence="2">
    <location>
        <begin position="667"/>
        <end position="792"/>
    </location>
</feature>
<dbReference type="Proteomes" id="UP000324629">
    <property type="component" value="Unassembled WGS sequence"/>
</dbReference>
<dbReference type="SUPFAM" id="SSF50729">
    <property type="entry name" value="PH domain-like"/>
    <property type="match status" value="1"/>
</dbReference>
<sequence>MGRFDAFIPVVRSFLSDDLGSVPLPPTIETKRRDLLERIDILSLGPTPCVPETNSPPATSTVRRRPLNSVVRLFSASRKRYSLPASISYPPQVPENGEPPLPPKGSYSVRSGQFPPDLDYEIPKAVFAQLSDNVSLTSSSHNQLALRRHPFSRLSLSPQLEIVQAHQEIAQLAPPIPTLVPSPSPVPESRDDSDLTYTFCKNRVPKTAVSYSLSRAISHSLPKRSLVIQSRRFSAFIDPAWTLAGALHHRHKPNKWTRLNLCLLAGGCRLIAYKSGHALNPSLVLFLCGATGLYAGRDSGMDHVIKIAHPSRGTTVLAADTEKQALIWIKQINLYAQGITPSETHSFLGHPTMLSTNTAPNHSSCSSSSSIPATPVRSILNPTPADMLDANSKQLGTEIQEDSGFSAPVSSGSEGNSGDGMVGIKAGQPGSEVLIGQCLSSSTLLFSSRSTNGDCIAGIGSQPSRSYQQLSDSSTLSNDIYAPPSITIANTTVSSRNTILNSFQSSVRREGFLSSMRRKVESLSSIRRTRKSLPQTSVCASKLTMPKANSSADLHMPSTHAGVPVDQTALCKRFPSHVTTATDRLGTGFDWAQLEGASRLFSHPDWSVNPSISSPKTRPHSFISISSHLANNEANLSQIVNTSKHGPLINLHSSTNCSVISECNNRIIVSGEALIAIPGQIPWTNRWCCLRSGFLDVYLSAVQPLGLPSTFSNSRRSSHTPAPSQSNDPWPVFSLTLEPGQVELGLAGDKHYKAALRLAVPKQSTVSLLFNAPDKLQMGTWIRGFIEALGIIAPENTQPPLVERTITSVKSSVSHSEVAEYDAPESTYSYSSTTRASDCRTRTTSDPRMCELTEDEASDIPSINMRSVTLYDEVCSTQYACPAVHNIPDPVHKRRWSSPLLPVQSAGRLCHFPHQLRLQSQQHSLAPSVTEPVTSHTPTSRWYIPPPSRRLLSQPLPPLPSVGPSGAESMAGTIDSSHASSSLTPEDEDDAASLHSANSVPDFTYLAKSATHQTSKSSRRRVRVPQRLHVPPTHYTPLSSPNMSWHMPQYSSRRRHSSLGSLGDHYQTPHPVPEDLLIDEYWCPKELQFREGSLIANAQICCVDASTSTTSTFTHSGYTLVSEDDSSHVVAHSRGTSTTHVGFPSDLSLPCSEAADYDVIPWQSRLCPPSWPEDVGLTKSVNHAAARRSVSCVTDTKSFTGRQQSLDPRVVATLPARRECNLPSQTQTASDAVVLPIVTGMVLSTGTTTSLSSNSSRTATSSGVALTAGSFSSISTPPFGSTGTARPSSTAISWTPPPPTLTEEHEVLEIEAGESCRPTDDRIGAAELRVSANGSKQQEHSAPHEIEEPLGLDTTPLPRSSPIRPPLRRANTTTGSGGDDAKVPVTVPTVSGLQYSPNNASLILVATQLEEVQHGATKLRSRHQTLSFRLSKRLAREHRTSITDTSDLAIKSQSKPVDRTESSSHDPHHVENDIEVTQVRTRVVDVEEQEGEEATASLCARLAAIEMLIEQAESMEARLRDEISHYMSSPSAVSAAVTRRIDSSAPQQQVCTSNDGV</sequence>
<protein>
    <recommendedName>
        <fullName evidence="2">PH domain-containing protein</fullName>
    </recommendedName>
</protein>
<evidence type="ECO:0000256" key="1">
    <source>
        <dbReference type="SAM" id="MobiDB-lite"/>
    </source>
</evidence>
<evidence type="ECO:0000259" key="2">
    <source>
        <dbReference type="SMART" id="SM00233"/>
    </source>
</evidence>
<comment type="caution">
    <text evidence="3">The sequence shown here is derived from an EMBL/GenBank/DDBJ whole genome shotgun (WGS) entry which is preliminary data.</text>
</comment>
<feature type="compositionally biased region" description="Basic and acidic residues" evidence="1">
    <location>
        <begin position="1337"/>
        <end position="1347"/>
    </location>
</feature>
<dbReference type="Gene3D" id="2.30.29.30">
    <property type="entry name" value="Pleckstrin-homology domain (PH domain)/Phosphotyrosine-binding domain (PTB)"/>
    <property type="match status" value="1"/>
</dbReference>
<evidence type="ECO:0000313" key="4">
    <source>
        <dbReference type="Proteomes" id="UP000324629"/>
    </source>
</evidence>
<accession>A0A5J4NU87</accession>
<feature type="region of interest" description="Disordered" evidence="1">
    <location>
        <begin position="1277"/>
        <end position="1299"/>
    </location>
</feature>
<feature type="region of interest" description="Disordered" evidence="1">
    <location>
        <begin position="1331"/>
        <end position="1383"/>
    </location>
</feature>
<gene>
    <name evidence="3" type="ORF">DEA37_0010964</name>
</gene>
<feature type="compositionally biased region" description="Polar residues" evidence="1">
    <location>
        <begin position="931"/>
        <end position="940"/>
    </location>
</feature>
<dbReference type="SMART" id="SM00233">
    <property type="entry name" value="PH"/>
    <property type="match status" value="2"/>
</dbReference>
<feature type="compositionally biased region" description="Polar residues" evidence="1">
    <location>
        <begin position="1277"/>
        <end position="1293"/>
    </location>
</feature>
<dbReference type="InterPro" id="IPR011993">
    <property type="entry name" value="PH-like_dom_sf"/>
</dbReference>
<proteinExistence type="predicted"/>
<keyword evidence="4" id="KW-1185">Reference proteome</keyword>
<name>A0A5J4NU87_9TREM</name>
<reference evidence="3 4" key="1">
    <citation type="journal article" date="2019" name="Gigascience">
        <title>Whole-genome sequence of the oriental lung fluke Paragonimus westermani.</title>
        <authorList>
            <person name="Oey H."/>
            <person name="Zakrzewski M."/>
            <person name="Narain K."/>
            <person name="Devi K.R."/>
            <person name="Agatsuma T."/>
            <person name="Nawaratna S."/>
            <person name="Gobert G.N."/>
            <person name="Jones M.K."/>
            <person name="Ragan M.A."/>
            <person name="McManus D.P."/>
            <person name="Krause L."/>
        </authorList>
    </citation>
    <scope>NUCLEOTIDE SEQUENCE [LARGE SCALE GENOMIC DNA]</scope>
    <source>
        <strain evidence="3 4">IND2009</strain>
    </source>
</reference>
<feature type="compositionally biased region" description="Polar residues" evidence="1">
    <location>
        <begin position="1442"/>
        <end position="1455"/>
    </location>
</feature>
<organism evidence="3 4">
    <name type="scientific">Paragonimus westermani</name>
    <dbReference type="NCBI Taxonomy" id="34504"/>
    <lineage>
        <taxon>Eukaryota</taxon>
        <taxon>Metazoa</taxon>
        <taxon>Spiralia</taxon>
        <taxon>Lophotrochozoa</taxon>
        <taxon>Platyhelminthes</taxon>
        <taxon>Trematoda</taxon>
        <taxon>Digenea</taxon>
        <taxon>Plagiorchiida</taxon>
        <taxon>Troglotremata</taxon>
        <taxon>Troglotrematidae</taxon>
        <taxon>Paragonimus</taxon>
    </lineage>
</organism>
<dbReference type="InterPro" id="IPR001849">
    <property type="entry name" value="PH_domain"/>
</dbReference>
<feature type="region of interest" description="Disordered" evidence="1">
    <location>
        <begin position="711"/>
        <end position="730"/>
    </location>
</feature>
<evidence type="ECO:0000313" key="3">
    <source>
        <dbReference type="EMBL" id="KAA3678658.1"/>
    </source>
</evidence>
<dbReference type="EMBL" id="QNGE01001010">
    <property type="protein sequence ID" value="KAA3678658.1"/>
    <property type="molecule type" value="Genomic_DNA"/>
</dbReference>